<evidence type="ECO:0000313" key="3">
    <source>
        <dbReference type="Proteomes" id="UP001608902"/>
    </source>
</evidence>
<reference evidence="2 3" key="1">
    <citation type="submission" date="2024-08" db="EMBL/GenBank/DDBJ databases">
        <title>Gnathostoma spinigerum genome.</title>
        <authorList>
            <person name="Gonzalez-Bertolin B."/>
            <person name="Monzon S."/>
            <person name="Zaballos A."/>
            <person name="Jimenez P."/>
            <person name="Dekumyoy P."/>
            <person name="Varona S."/>
            <person name="Cuesta I."/>
            <person name="Sumanam S."/>
            <person name="Adisakwattana P."/>
            <person name="Gasser R.B."/>
            <person name="Hernandez-Gonzalez A."/>
            <person name="Young N.D."/>
            <person name="Perteguer M.J."/>
        </authorList>
    </citation>
    <scope>NUCLEOTIDE SEQUENCE [LARGE SCALE GENOMIC DNA]</scope>
    <source>
        <strain evidence="2">AL3</strain>
        <tissue evidence="2">Liver</tissue>
    </source>
</reference>
<dbReference type="AlphaFoldDB" id="A0ABD6E477"/>
<organism evidence="2 3">
    <name type="scientific">Gnathostoma spinigerum</name>
    <dbReference type="NCBI Taxonomy" id="75299"/>
    <lineage>
        <taxon>Eukaryota</taxon>
        <taxon>Metazoa</taxon>
        <taxon>Ecdysozoa</taxon>
        <taxon>Nematoda</taxon>
        <taxon>Chromadorea</taxon>
        <taxon>Rhabditida</taxon>
        <taxon>Spirurina</taxon>
        <taxon>Gnathostomatomorpha</taxon>
        <taxon>Gnathostomatoidea</taxon>
        <taxon>Gnathostomatidae</taxon>
        <taxon>Gnathostoma</taxon>
    </lineage>
</organism>
<evidence type="ECO:0000256" key="1">
    <source>
        <dbReference type="SAM" id="Phobius"/>
    </source>
</evidence>
<keyword evidence="1" id="KW-0472">Membrane</keyword>
<protein>
    <submittedName>
        <fullName evidence="2">Uncharacterized protein</fullName>
    </submittedName>
</protein>
<feature type="transmembrane region" description="Helical" evidence="1">
    <location>
        <begin position="114"/>
        <end position="134"/>
    </location>
</feature>
<name>A0ABD6E477_9BILA</name>
<keyword evidence="3" id="KW-1185">Reference proteome</keyword>
<keyword evidence="1" id="KW-1133">Transmembrane helix</keyword>
<keyword evidence="1" id="KW-0812">Transmembrane</keyword>
<proteinExistence type="predicted"/>
<accession>A0ABD6E477</accession>
<feature type="transmembrane region" description="Helical" evidence="1">
    <location>
        <begin position="190"/>
        <end position="207"/>
    </location>
</feature>
<sequence length="281" mass="31457">MVTLFLIHSAQLVISAVPNFIISIHEFHHAIAVFFYYLTCSTAITVIFLTSNIYSRAQQIGQSFASLNLAKSVRTIVFLIVVPAVVVIILHLFFRPIQTDRQPSIGFLVTFYTFIVPFSLCAFIASSIAIMTVIRTIKVKKQHHSLNEKNGHNDGILSISVQLPLLFSFLCIGVYTFIQCSLKLCSPITALSQLFFNIILFGIFCSVRNSNMSNVSFSSRIKSVAGRPKLRENFDDELCESSKILIMQYPFSPISADSIESCSNDAFQHHFPNEVPMISVV</sequence>
<dbReference type="Proteomes" id="UP001608902">
    <property type="component" value="Unassembled WGS sequence"/>
</dbReference>
<feature type="transmembrane region" description="Helical" evidence="1">
    <location>
        <begin position="75"/>
        <end position="94"/>
    </location>
</feature>
<feature type="transmembrane region" description="Helical" evidence="1">
    <location>
        <begin position="155"/>
        <end position="178"/>
    </location>
</feature>
<evidence type="ECO:0000313" key="2">
    <source>
        <dbReference type="EMBL" id="MFH4974166.1"/>
    </source>
</evidence>
<dbReference type="EMBL" id="JBGFUD010000282">
    <property type="protein sequence ID" value="MFH4974166.1"/>
    <property type="molecule type" value="Genomic_DNA"/>
</dbReference>
<feature type="transmembrane region" description="Helical" evidence="1">
    <location>
        <begin position="31"/>
        <end position="54"/>
    </location>
</feature>
<gene>
    <name evidence="2" type="ORF">AB6A40_000875</name>
</gene>
<comment type="caution">
    <text evidence="2">The sequence shown here is derived from an EMBL/GenBank/DDBJ whole genome shotgun (WGS) entry which is preliminary data.</text>
</comment>